<accession>A0ABN7JKU0</accession>
<keyword evidence="5" id="KW-1185">Reference proteome</keyword>
<dbReference type="Pfam" id="PF13416">
    <property type="entry name" value="SBP_bac_8"/>
    <property type="match status" value="1"/>
</dbReference>
<dbReference type="InterPro" id="IPR006059">
    <property type="entry name" value="SBP"/>
</dbReference>
<evidence type="ECO:0000256" key="1">
    <source>
        <dbReference type="ARBA" id="ARBA00022729"/>
    </source>
</evidence>
<evidence type="ECO:0000313" key="5">
    <source>
        <dbReference type="Proteomes" id="UP000606921"/>
    </source>
</evidence>
<dbReference type="Proteomes" id="UP000606921">
    <property type="component" value="Unassembled WGS sequence"/>
</dbReference>
<dbReference type="PANTHER" id="PTHR30006">
    <property type="entry name" value="THIAMINE-BINDING PERIPLASMIC PROTEIN-RELATED"/>
    <property type="match status" value="1"/>
</dbReference>
<evidence type="ECO:0000256" key="3">
    <source>
        <dbReference type="SAM" id="SignalP"/>
    </source>
</evidence>
<evidence type="ECO:0000313" key="4">
    <source>
        <dbReference type="EMBL" id="CAD7035634.1"/>
    </source>
</evidence>
<dbReference type="CDD" id="cd13589">
    <property type="entry name" value="PBP2_polyamine_RpCGA009"/>
    <property type="match status" value="1"/>
</dbReference>
<gene>
    <name evidence="4" type="ORF">REJC140_03433</name>
</gene>
<keyword evidence="1 3" id="KW-0732">Signal</keyword>
<dbReference type="SUPFAM" id="SSF53850">
    <property type="entry name" value="Periplasmic binding protein-like II"/>
    <property type="match status" value="1"/>
</dbReference>
<keyword evidence="2" id="KW-0574">Periplasm</keyword>
<sequence length="355" mass="38416">MRMLSNRRGGRPCATLILAAFFFTAPAIARSQSADTTLYVAGYGGTSEATIKTHVLEPFALRHKVRIEYIAGTSAANLARLQAQSGNQQIDLAILDDGPMQQAVDLGLCDEINPFPAMERLYPLAKANGQGHSLGIGFVATGFAYNVETFAAEALPAPASWLDLADPRYKGRLLVPSITNSYGLHTLLGLQRALKSDDIEPAFDFFEEKVADNVFSFETSSGKISELLQTGQVSIAVWGSGRSHSLAKSGFPVRFVTPREGAIALQTTICPIVGTEAPELVQSLLQAFYDPEVQAALAREAGWGPSNRDTVLDPETAAAVPYGREAVGKLIAVDWTQVNASRSDWSRRWTRQIEK</sequence>
<dbReference type="Gene3D" id="3.40.190.10">
    <property type="entry name" value="Periplasmic binding protein-like II"/>
    <property type="match status" value="2"/>
</dbReference>
<proteinExistence type="predicted"/>
<comment type="caution">
    <text evidence="4">The sequence shown here is derived from an EMBL/GenBank/DDBJ whole genome shotgun (WGS) entry which is preliminary data.</text>
</comment>
<dbReference type="EMBL" id="CABFWF030000011">
    <property type="protein sequence ID" value="CAD7035634.1"/>
    <property type="molecule type" value="Genomic_DNA"/>
</dbReference>
<feature type="chain" id="PRO_5046611975" evidence="3">
    <location>
        <begin position="30"/>
        <end position="355"/>
    </location>
</feature>
<feature type="signal peptide" evidence="3">
    <location>
        <begin position="1"/>
        <end position="29"/>
    </location>
</feature>
<organism evidence="4 5">
    <name type="scientific">Pseudorhizobium endolithicum</name>
    <dbReference type="NCBI Taxonomy" id="1191678"/>
    <lineage>
        <taxon>Bacteria</taxon>
        <taxon>Pseudomonadati</taxon>
        <taxon>Pseudomonadota</taxon>
        <taxon>Alphaproteobacteria</taxon>
        <taxon>Hyphomicrobiales</taxon>
        <taxon>Rhizobiaceae</taxon>
        <taxon>Rhizobium/Agrobacterium group</taxon>
        <taxon>Pseudorhizobium</taxon>
    </lineage>
</organism>
<reference evidence="4 5" key="1">
    <citation type="submission" date="2020-11" db="EMBL/GenBank/DDBJ databases">
        <authorList>
            <person name="Lassalle F."/>
        </authorList>
    </citation>
    <scope>NUCLEOTIDE SEQUENCE [LARGE SCALE GENOMIC DNA]</scope>
    <source>
        <strain evidence="4 5">JC140</strain>
    </source>
</reference>
<name>A0ABN7JKU0_9HYPH</name>
<protein>
    <submittedName>
        <fullName evidence="4">ABC transporter substrate-binding protein</fullName>
    </submittedName>
</protein>
<evidence type="ECO:0000256" key="2">
    <source>
        <dbReference type="ARBA" id="ARBA00022764"/>
    </source>
</evidence>
<dbReference type="PANTHER" id="PTHR30006:SF2">
    <property type="entry name" value="ABC TRANSPORTER SUBSTRATE-BINDING PROTEIN"/>
    <property type="match status" value="1"/>
</dbReference>
<dbReference type="RefSeq" id="WP_211181444.1">
    <property type="nucleotide sequence ID" value="NZ_CABFWF030000011.1"/>
</dbReference>